<evidence type="ECO:0000259" key="2">
    <source>
        <dbReference type="PROSITE" id="PS51192"/>
    </source>
</evidence>
<dbReference type="InterPro" id="IPR001650">
    <property type="entry name" value="Helicase_C-like"/>
</dbReference>
<dbReference type="PROSITE" id="PS51192">
    <property type="entry name" value="HELICASE_ATP_BIND_1"/>
    <property type="match status" value="1"/>
</dbReference>
<protein>
    <submittedName>
        <fullName evidence="4">DEAD/DEAH box helicase</fullName>
    </submittedName>
</protein>
<keyword evidence="4" id="KW-0547">Nucleotide-binding</keyword>
<dbReference type="SUPFAM" id="SSF52540">
    <property type="entry name" value="P-loop containing nucleoside triphosphate hydrolases"/>
    <property type="match status" value="2"/>
</dbReference>
<dbReference type="RefSeq" id="WP_119767262.1">
    <property type="nucleotide sequence ID" value="NZ_QYUO01000001.1"/>
</dbReference>
<dbReference type="InterPro" id="IPR027417">
    <property type="entry name" value="P-loop_NTPase"/>
</dbReference>
<dbReference type="InterPro" id="IPR014001">
    <property type="entry name" value="Helicase_ATP-bd"/>
</dbReference>
<dbReference type="InterPro" id="IPR038718">
    <property type="entry name" value="SNF2-like_sf"/>
</dbReference>
<dbReference type="PANTHER" id="PTHR10799">
    <property type="entry name" value="SNF2/RAD54 HELICASE FAMILY"/>
    <property type="match status" value="1"/>
</dbReference>
<comment type="caution">
    <text evidence="4">The sequence shown here is derived from an EMBL/GenBank/DDBJ whole genome shotgun (WGS) entry which is preliminary data.</text>
</comment>
<dbReference type="Proteomes" id="UP000265955">
    <property type="component" value="Unassembled WGS sequence"/>
</dbReference>
<keyword evidence="4" id="KW-0067">ATP-binding</keyword>
<dbReference type="SMART" id="SM00490">
    <property type="entry name" value="HELICc"/>
    <property type="match status" value="1"/>
</dbReference>
<keyword evidence="4" id="KW-0347">Helicase</keyword>
<dbReference type="Gene3D" id="3.40.50.10810">
    <property type="entry name" value="Tandem AAA-ATPase domain"/>
    <property type="match status" value="1"/>
</dbReference>
<dbReference type="InterPro" id="IPR049730">
    <property type="entry name" value="SNF2/RAD54-like_C"/>
</dbReference>
<reference evidence="5" key="1">
    <citation type="submission" date="2018-09" db="EMBL/GenBank/DDBJ databases">
        <authorList>
            <person name="Zhu H."/>
        </authorList>
    </citation>
    <scope>NUCLEOTIDE SEQUENCE [LARGE SCALE GENOMIC DNA]</scope>
    <source>
        <strain evidence="5">K1R23-30</strain>
    </source>
</reference>
<accession>A0A3A3FMA5</accession>
<organism evidence="4 5">
    <name type="scientific">Noviherbaspirillum saxi</name>
    <dbReference type="NCBI Taxonomy" id="2320863"/>
    <lineage>
        <taxon>Bacteria</taxon>
        <taxon>Pseudomonadati</taxon>
        <taxon>Pseudomonadota</taxon>
        <taxon>Betaproteobacteria</taxon>
        <taxon>Burkholderiales</taxon>
        <taxon>Oxalobacteraceae</taxon>
        <taxon>Noviherbaspirillum</taxon>
    </lineage>
</organism>
<feature type="domain" description="Helicase ATP-binding" evidence="2">
    <location>
        <begin position="937"/>
        <end position="1091"/>
    </location>
</feature>
<dbReference type="OrthoDB" id="9760715at2"/>
<gene>
    <name evidence="4" type="ORF">D3871_01270</name>
</gene>
<dbReference type="SMART" id="SM00487">
    <property type="entry name" value="DEXDc"/>
    <property type="match status" value="1"/>
</dbReference>
<keyword evidence="5" id="KW-1185">Reference proteome</keyword>
<feature type="domain" description="Helicase C-terminal" evidence="3">
    <location>
        <begin position="1218"/>
        <end position="1374"/>
    </location>
</feature>
<evidence type="ECO:0000259" key="3">
    <source>
        <dbReference type="PROSITE" id="PS51194"/>
    </source>
</evidence>
<dbReference type="GO" id="GO:0004386">
    <property type="term" value="F:helicase activity"/>
    <property type="evidence" value="ECO:0007669"/>
    <property type="project" value="UniProtKB-KW"/>
</dbReference>
<dbReference type="PROSITE" id="PS51194">
    <property type="entry name" value="HELICASE_CTER"/>
    <property type="match status" value="1"/>
</dbReference>
<name>A0A3A3FMA5_9BURK</name>
<sequence length="1384" mass="153557">MTGSNLTQQLDNCSAIETTVLSLLALHGEPLGKLRLLECLRMLGAADEDGDVFVAATIADVLALLCEKELAIEAPANSVTCVDGIVLPVIRIALAGDGFGALCRAAEAATPVGRTYDGYMFLRTYRQALARLRMALLQAQPPERIALWLDTCARFPEFRRRHPYVELFGMSFDPELLGHLHPALQDDVMIFLLSHAQNEPENVEPLRAWSEQRLVCGAWKTEALTLALAEHLLLRGRLSQVEALLKNCASAAAGITQAAMLLLRGEQEKAIAGFDNAIKALRKESGKRNVFVDGSSGVFCVLAMMRSSEPRHKKLAESFFTLAQRSSQGSQRSFAALVALHDARIGTQKAEPLPTVERAIGDDMLPALFHALTCYWLGQPLTAQTIERVAQVYARAQTEGFGWVAAQAAALLARLGESAYREPALSLRREHGLDDLCDWFEHQEPWERQLAALMELRRADRVAAKTEAPGRLVWMINYDPSRQSLEIEPREQRRDTSGEWGKGRPVALKRLRDETDALDFLMPQDRAVLSAIGVSTSFYRGVSYDIDNDKALLALIGHPLMFWQDTPEQRVELLSGTIELMLTEQQGTLQLGLQPPVDHSSRREVLIVMEGAARLRIFSIKEEHRQIAAIIDHALVVPLHAKAKLLQAVGAVSTLVPVQSDIATGVDDIDAAPVNADTRLHVHLLPYGDGLKMQLLIKPFGPDGASYMPGKGRENVIADVAGNRLQAKRDLAAERMASARLLDACPALADAVDAHGDWYLAEPQHCLELLMQLQRCPDILLAWPQGERFRIVAEAGPQQLQLSVKSDRDWFEANGALRIDDKTVLDLRRLLFDAQQGQGRFIALDGNRFVALTEEFHRRIAELANVSQFDGEQIQVHPLAASALAELADDAGTCDSDAAWMQHVSRLGELDDYVAQVPGTLQAELRDYQLAGFQRLARLAHWKVGACLADDMGLGKTIQTLGLLLLRAPQGPALVVAPTSVCPNWMSETARFAPTLKVVLFGSGERTLDGLQGFDVVVVSYGLLQQEAERFSAVRWSTIVLDEAQAIKNAQTKRSQAVMGLQGAFKMALSGTPIENHLGELWSLFRFINPGLLGSAEEFNERFALPIERHKNVRVRTRLRRLIQPFLLRRTKAQVLAELPSRTEMVRHVDLTNEETALYEALRRIALERLEKDDMPATQKALQIVTELMKLRRACCNPNLVAPDLGLTSSKLEVFGELLDELLENRHKALVFSQFVDHLSLIRAWLDQRGVRYQYLDGSTPMQERKKRVEAFQAGDGDVFLISLKAGGTGLNLTAADYVIHMDPWWNPAVEDQASDRAHRIGQQRPVTIYRLIARHTIEEGIVELHKRKRELAESLLDGGEGMGGFSTQEMLALLRLELGRFGD</sequence>
<keyword evidence="1" id="KW-0378">Hydrolase</keyword>
<proteinExistence type="predicted"/>
<dbReference type="Pfam" id="PF00271">
    <property type="entry name" value="Helicase_C"/>
    <property type="match status" value="1"/>
</dbReference>
<dbReference type="GO" id="GO:0016787">
    <property type="term" value="F:hydrolase activity"/>
    <property type="evidence" value="ECO:0007669"/>
    <property type="project" value="UniProtKB-KW"/>
</dbReference>
<dbReference type="GO" id="GO:0005524">
    <property type="term" value="F:ATP binding"/>
    <property type="evidence" value="ECO:0007669"/>
    <property type="project" value="InterPro"/>
</dbReference>
<evidence type="ECO:0000313" key="5">
    <source>
        <dbReference type="Proteomes" id="UP000265955"/>
    </source>
</evidence>
<dbReference type="EMBL" id="QYUO01000001">
    <property type="protein sequence ID" value="RJF97312.1"/>
    <property type="molecule type" value="Genomic_DNA"/>
</dbReference>
<dbReference type="Pfam" id="PF00176">
    <property type="entry name" value="SNF2-rel_dom"/>
    <property type="match status" value="1"/>
</dbReference>
<dbReference type="CDD" id="cd18012">
    <property type="entry name" value="DEXQc_arch_SWI2_SNF2"/>
    <property type="match status" value="1"/>
</dbReference>
<evidence type="ECO:0000313" key="4">
    <source>
        <dbReference type="EMBL" id="RJF97312.1"/>
    </source>
</evidence>
<dbReference type="CDD" id="cd18793">
    <property type="entry name" value="SF2_C_SNF"/>
    <property type="match status" value="1"/>
</dbReference>
<dbReference type="Gene3D" id="3.40.50.300">
    <property type="entry name" value="P-loop containing nucleotide triphosphate hydrolases"/>
    <property type="match status" value="1"/>
</dbReference>
<dbReference type="InterPro" id="IPR000330">
    <property type="entry name" value="SNF2_N"/>
</dbReference>
<evidence type="ECO:0000256" key="1">
    <source>
        <dbReference type="ARBA" id="ARBA00022801"/>
    </source>
</evidence>